<feature type="region of interest" description="Disordered" evidence="1">
    <location>
        <begin position="1"/>
        <end position="63"/>
    </location>
</feature>
<dbReference type="EMBL" id="CP133621">
    <property type="protein sequence ID" value="WMV49883.1"/>
    <property type="molecule type" value="Genomic_DNA"/>
</dbReference>
<proteinExistence type="predicted"/>
<evidence type="ECO:0000313" key="2">
    <source>
        <dbReference type="EMBL" id="WMV49883.1"/>
    </source>
</evidence>
<reference evidence="2" key="1">
    <citation type="submission" date="2023-08" db="EMBL/GenBank/DDBJ databases">
        <title>A de novo genome assembly of Solanum verrucosum Schlechtendal, a Mexican diploid species geographically isolated from the other diploid A-genome species in potato relatives.</title>
        <authorList>
            <person name="Hosaka K."/>
        </authorList>
    </citation>
    <scope>NUCLEOTIDE SEQUENCE</scope>
    <source>
        <tissue evidence="2">Young leaves</tissue>
    </source>
</reference>
<evidence type="ECO:0000313" key="3">
    <source>
        <dbReference type="Proteomes" id="UP001234989"/>
    </source>
</evidence>
<keyword evidence="3" id="KW-1185">Reference proteome</keyword>
<dbReference type="AlphaFoldDB" id="A0AAF0UNF4"/>
<organism evidence="2 3">
    <name type="scientific">Solanum verrucosum</name>
    <dbReference type="NCBI Taxonomy" id="315347"/>
    <lineage>
        <taxon>Eukaryota</taxon>
        <taxon>Viridiplantae</taxon>
        <taxon>Streptophyta</taxon>
        <taxon>Embryophyta</taxon>
        <taxon>Tracheophyta</taxon>
        <taxon>Spermatophyta</taxon>
        <taxon>Magnoliopsida</taxon>
        <taxon>eudicotyledons</taxon>
        <taxon>Gunneridae</taxon>
        <taxon>Pentapetalae</taxon>
        <taxon>asterids</taxon>
        <taxon>lamiids</taxon>
        <taxon>Solanales</taxon>
        <taxon>Solanaceae</taxon>
        <taxon>Solanoideae</taxon>
        <taxon>Solaneae</taxon>
        <taxon>Solanum</taxon>
    </lineage>
</organism>
<feature type="compositionally biased region" description="Basic and acidic residues" evidence="1">
    <location>
        <begin position="10"/>
        <end position="20"/>
    </location>
</feature>
<evidence type="ECO:0000256" key="1">
    <source>
        <dbReference type="SAM" id="MobiDB-lite"/>
    </source>
</evidence>
<feature type="non-terminal residue" evidence="2">
    <location>
        <position position="1"/>
    </location>
</feature>
<name>A0AAF0UNF4_SOLVR</name>
<protein>
    <submittedName>
        <fullName evidence="2">Uncharacterized protein</fullName>
    </submittedName>
</protein>
<accession>A0AAF0UNF4</accession>
<dbReference type="Proteomes" id="UP001234989">
    <property type="component" value="Chromosome 10"/>
</dbReference>
<gene>
    <name evidence="2" type="ORF">MTR67_043268</name>
</gene>
<sequence>ATLATDMEDREIGMDPREGTRCSPPSQSDRFPAEAQSESPLPLVLASPPPVKARGDAVPPTSPVPLVPKETWYTGPPVPIVPPPETREQGMRVAVQCWTRMVSIHERSFHLSLQSSSPIGRCRYFPHTGFRSDCRGLSQRICDTLRDREKNKMICTMGSYREQHGDLGPHSIDIHLSQREVSHHRCRDCGLIIIVSQEKSSSPIGRCRYFPHTGFRSDCRGLSQRICDTLRDREKNKMICTMGSYREQHGDLGPHSIDIHLSQREVSHHRCRDCGLIIIVSQEKVRAHASLRVIEKIISYR</sequence>